<keyword evidence="8 10" id="KW-0503">Monooxygenase</keyword>
<dbReference type="PROSITE" id="PS00086">
    <property type="entry name" value="CYTOCHROME_P450"/>
    <property type="match status" value="1"/>
</dbReference>
<dbReference type="PRINTS" id="PR00385">
    <property type="entry name" value="P450"/>
</dbReference>
<keyword evidence="12" id="KW-1185">Reference proteome</keyword>
<dbReference type="InterPro" id="IPR036396">
    <property type="entry name" value="Cyt_P450_sf"/>
</dbReference>
<comment type="pathway">
    <text evidence="2">Secondary metabolite biosynthesis.</text>
</comment>
<comment type="similarity">
    <text evidence="3 10">Belongs to the cytochrome P450 family.</text>
</comment>
<dbReference type="SUPFAM" id="SSF48264">
    <property type="entry name" value="Cytochrome P450"/>
    <property type="match status" value="1"/>
</dbReference>
<accession>A0A5C3LZ14</accession>
<evidence type="ECO:0000256" key="3">
    <source>
        <dbReference type="ARBA" id="ARBA00010617"/>
    </source>
</evidence>
<dbReference type="PRINTS" id="PR00463">
    <property type="entry name" value="EP450I"/>
</dbReference>
<evidence type="ECO:0000313" key="12">
    <source>
        <dbReference type="Proteomes" id="UP000308652"/>
    </source>
</evidence>
<dbReference type="GO" id="GO:0016705">
    <property type="term" value="F:oxidoreductase activity, acting on paired donors, with incorporation or reduction of molecular oxygen"/>
    <property type="evidence" value="ECO:0007669"/>
    <property type="project" value="InterPro"/>
</dbReference>
<dbReference type="InterPro" id="IPR001128">
    <property type="entry name" value="Cyt_P450"/>
</dbReference>
<dbReference type="InterPro" id="IPR017972">
    <property type="entry name" value="Cyt_P450_CS"/>
</dbReference>
<dbReference type="GO" id="GO:0005506">
    <property type="term" value="F:iron ion binding"/>
    <property type="evidence" value="ECO:0007669"/>
    <property type="project" value="InterPro"/>
</dbReference>
<dbReference type="GO" id="GO:0020037">
    <property type="term" value="F:heme binding"/>
    <property type="evidence" value="ECO:0007669"/>
    <property type="project" value="InterPro"/>
</dbReference>
<evidence type="ECO:0000256" key="2">
    <source>
        <dbReference type="ARBA" id="ARBA00005179"/>
    </source>
</evidence>
<dbReference type="Gene3D" id="1.10.630.10">
    <property type="entry name" value="Cytochrome P450"/>
    <property type="match status" value="1"/>
</dbReference>
<gene>
    <name evidence="11" type="ORF">BDQ12DRAFT_222730</name>
</gene>
<feature type="binding site" description="axial binding residue" evidence="9">
    <location>
        <position position="441"/>
    </location>
    <ligand>
        <name>heme</name>
        <dbReference type="ChEBI" id="CHEBI:30413"/>
    </ligand>
    <ligandPart>
        <name>Fe</name>
        <dbReference type="ChEBI" id="CHEBI:18248"/>
    </ligandPart>
</feature>
<evidence type="ECO:0000256" key="10">
    <source>
        <dbReference type="RuleBase" id="RU000461"/>
    </source>
</evidence>
<evidence type="ECO:0000256" key="7">
    <source>
        <dbReference type="ARBA" id="ARBA00023004"/>
    </source>
</evidence>
<evidence type="ECO:0000256" key="4">
    <source>
        <dbReference type="ARBA" id="ARBA00022617"/>
    </source>
</evidence>
<evidence type="ECO:0000256" key="9">
    <source>
        <dbReference type="PIRSR" id="PIRSR602401-1"/>
    </source>
</evidence>
<dbReference type="STRING" id="68775.A0A5C3LZ14"/>
<dbReference type="PANTHER" id="PTHR46300:SF7">
    <property type="entry name" value="P450, PUTATIVE (EUROFUNG)-RELATED"/>
    <property type="match status" value="1"/>
</dbReference>
<keyword evidence="7 9" id="KW-0408">Iron</keyword>
<evidence type="ECO:0000256" key="8">
    <source>
        <dbReference type="ARBA" id="ARBA00023033"/>
    </source>
</evidence>
<keyword evidence="4 9" id="KW-0349">Heme</keyword>
<name>A0A5C3LZ14_9AGAR</name>
<dbReference type="InterPro" id="IPR002401">
    <property type="entry name" value="Cyt_P450_E_grp-I"/>
</dbReference>
<evidence type="ECO:0000256" key="5">
    <source>
        <dbReference type="ARBA" id="ARBA00022723"/>
    </source>
</evidence>
<keyword evidence="6 10" id="KW-0560">Oxidoreductase</keyword>
<dbReference type="PANTHER" id="PTHR46300">
    <property type="entry name" value="P450, PUTATIVE (EUROFUNG)-RELATED-RELATED"/>
    <property type="match status" value="1"/>
</dbReference>
<dbReference type="AlphaFoldDB" id="A0A5C3LZ14"/>
<dbReference type="Pfam" id="PF00067">
    <property type="entry name" value="p450"/>
    <property type="match status" value="1"/>
</dbReference>
<dbReference type="InterPro" id="IPR050364">
    <property type="entry name" value="Cytochrome_P450_fung"/>
</dbReference>
<evidence type="ECO:0000256" key="6">
    <source>
        <dbReference type="ARBA" id="ARBA00023002"/>
    </source>
</evidence>
<dbReference type="OrthoDB" id="2789670at2759"/>
<dbReference type="CDD" id="cd11065">
    <property type="entry name" value="CYP64-like"/>
    <property type="match status" value="1"/>
</dbReference>
<sequence length="514" mass="58031">MIVPSDLVLILTALVVAGYIYSRQRSNRTGLPLPPGPKKWPIIGNLLQLPTSFEWETYAHWGEIYNSDILHIDAAGTSIIVVNSHKIAADLFDKRSSLYSSRIQSVMLNDLVGWNWLFGFMPYGEAWKERRRLFQHHFHPLDTTIHQQKELEYTHKMLQRLLETPEHFMDHLRHMIGAITINIGYGIDVQPFNDPYIEIAEQALIGLAAGANPGAFWVESFPFLKYVPSFLPGAGFKRKAAVWREWTRKMLEVPFAEAKRQIVEGSAMPSFTSMCLDNLDDKKDNSHQERVIKETAATFFVGGSDTTVSAMNTFMLAMVCYPEAQAKAQEEIDRVVGRSALPDFTDEESLPYLSALIKEVLRWRTVTPLAIPHYLTEDDEYNGYHLPAGSIVVGNAWAILHDKDDYPDPFNFRPERFLKDGKLNPEVRDPNAAFGFGRRVCPGKHIANSTLWIAAACILSTFNISKALDEAGNPIEPSQEYHSSMVLHALPFKCTIKPRSQRAEALIFAAGDPL</sequence>
<comment type="cofactor">
    <cofactor evidence="1 9">
        <name>heme</name>
        <dbReference type="ChEBI" id="CHEBI:30413"/>
    </cofactor>
</comment>
<evidence type="ECO:0000313" key="11">
    <source>
        <dbReference type="EMBL" id="TFK37128.1"/>
    </source>
</evidence>
<keyword evidence="5 9" id="KW-0479">Metal-binding</keyword>
<protein>
    <submittedName>
        <fullName evidence="11">Cytochrome P450</fullName>
    </submittedName>
</protein>
<proteinExistence type="inferred from homology"/>
<dbReference type="Proteomes" id="UP000308652">
    <property type="component" value="Unassembled WGS sequence"/>
</dbReference>
<dbReference type="EMBL" id="ML213610">
    <property type="protein sequence ID" value="TFK37128.1"/>
    <property type="molecule type" value="Genomic_DNA"/>
</dbReference>
<dbReference type="GO" id="GO:0004497">
    <property type="term" value="F:monooxygenase activity"/>
    <property type="evidence" value="ECO:0007669"/>
    <property type="project" value="UniProtKB-KW"/>
</dbReference>
<organism evidence="11 12">
    <name type="scientific">Crucibulum laeve</name>
    <dbReference type="NCBI Taxonomy" id="68775"/>
    <lineage>
        <taxon>Eukaryota</taxon>
        <taxon>Fungi</taxon>
        <taxon>Dikarya</taxon>
        <taxon>Basidiomycota</taxon>
        <taxon>Agaricomycotina</taxon>
        <taxon>Agaricomycetes</taxon>
        <taxon>Agaricomycetidae</taxon>
        <taxon>Agaricales</taxon>
        <taxon>Agaricineae</taxon>
        <taxon>Nidulariaceae</taxon>
        <taxon>Crucibulum</taxon>
    </lineage>
</organism>
<evidence type="ECO:0000256" key="1">
    <source>
        <dbReference type="ARBA" id="ARBA00001971"/>
    </source>
</evidence>
<reference evidence="11 12" key="1">
    <citation type="journal article" date="2019" name="Nat. Ecol. Evol.">
        <title>Megaphylogeny resolves global patterns of mushroom evolution.</title>
        <authorList>
            <person name="Varga T."/>
            <person name="Krizsan K."/>
            <person name="Foldi C."/>
            <person name="Dima B."/>
            <person name="Sanchez-Garcia M."/>
            <person name="Sanchez-Ramirez S."/>
            <person name="Szollosi G.J."/>
            <person name="Szarkandi J.G."/>
            <person name="Papp V."/>
            <person name="Albert L."/>
            <person name="Andreopoulos W."/>
            <person name="Angelini C."/>
            <person name="Antonin V."/>
            <person name="Barry K.W."/>
            <person name="Bougher N.L."/>
            <person name="Buchanan P."/>
            <person name="Buyck B."/>
            <person name="Bense V."/>
            <person name="Catcheside P."/>
            <person name="Chovatia M."/>
            <person name="Cooper J."/>
            <person name="Damon W."/>
            <person name="Desjardin D."/>
            <person name="Finy P."/>
            <person name="Geml J."/>
            <person name="Haridas S."/>
            <person name="Hughes K."/>
            <person name="Justo A."/>
            <person name="Karasinski D."/>
            <person name="Kautmanova I."/>
            <person name="Kiss B."/>
            <person name="Kocsube S."/>
            <person name="Kotiranta H."/>
            <person name="LaButti K.M."/>
            <person name="Lechner B.E."/>
            <person name="Liimatainen K."/>
            <person name="Lipzen A."/>
            <person name="Lukacs Z."/>
            <person name="Mihaltcheva S."/>
            <person name="Morgado L.N."/>
            <person name="Niskanen T."/>
            <person name="Noordeloos M.E."/>
            <person name="Ohm R.A."/>
            <person name="Ortiz-Santana B."/>
            <person name="Ovrebo C."/>
            <person name="Racz N."/>
            <person name="Riley R."/>
            <person name="Savchenko A."/>
            <person name="Shiryaev A."/>
            <person name="Soop K."/>
            <person name="Spirin V."/>
            <person name="Szebenyi C."/>
            <person name="Tomsovsky M."/>
            <person name="Tulloss R.E."/>
            <person name="Uehling J."/>
            <person name="Grigoriev I.V."/>
            <person name="Vagvolgyi C."/>
            <person name="Papp T."/>
            <person name="Martin F.M."/>
            <person name="Miettinen O."/>
            <person name="Hibbett D.S."/>
            <person name="Nagy L.G."/>
        </authorList>
    </citation>
    <scope>NUCLEOTIDE SEQUENCE [LARGE SCALE GENOMIC DNA]</scope>
    <source>
        <strain evidence="11 12">CBS 166.37</strain>
    </source>
</reference>